<dbReference type="PANTHER" id="PTHR43969:SF9">
    <property type="entry name" value="GLUTATHIONE S TRANSFERASE D10, ISOFORM A-RELATED"/>
    <property type="match status" value="1"/>
</dbReference>
<protein>
    <submittedName>
        <fullName evidence="4">Glutathione S-transferase</fullName>
    </submittedName>
</protein>
<name>A0A364NXE0_9PROT</name>
<keyword evidence="4" id="KW-0808">Transferase</keyword>
<comment type="caution">
    <text evidence="4">The sequence shown here is derived from an EMBL/GenBank/DDBJ whole genome shotgun (WGS) entry which is preliminary data.</text>
</comment>
<dbReference type="SFLD" id="SFLDG00358">
    <property type="entry name" value="Main_(cytGST)"/>
    <property type="match status" value="1"/>
</dbReference>
<dbReference type="Proteomes" id="UP000251075">
    <property type="component" value="Unassembled WGS sequence"/>
</dbReference>
<sequence>MRILYHHPLCPFSRLVRVVMAEKKLEFEPQIEKFWERRADFTALNAAGEVPVLVEEGGTVLADAVAIAEYLDEVHREPPLLPSDPLARAEVRRLVGWFGAKFFAEVTTNLVGEKVFKRLSAQHGEPDSRKIRAGFANIHEHLNYIGWLTERRAWLGGSAFTLADIAAAAQVSTIDYLGDVPWDNHPGAKDWYARVKSRPSFRVLLSDHLPGVPPPRHYADLDF</sequence>
<dbReference type="InterPro" id="IPR036282">
    <property type="entry name" value="Glutathione-S-Trfase_C_sf"/>
</dbReference>
<evidence type="ECO:0000256" key="1">
    <source>
        <dbReference type="ARBA" id="ARBA00011738"/>
    </source>
</evidence>
<dbReference type="InterPro" id="IPR010987">
    <property type="entry name" value="Glutathione-S-Trfase_C-like"/>
</dbReference>
<evidence type="ECO:0000259" key="2">
    <source>
        <dbReference type="PROSITE" id="PS50404"/>
    </source>
</evidence>
<evidence type="ECO:0000313" key="4">
    <source>
        <dbReference type="EMBL" id="RAU21732.1"/>
    </source>
</evidence>
<dbReference type="Gene3D" id="3.40.30.10">
    <property type="entry name" value="Glutaredoxin"/>
    <property type="match status" value="1"/>
</dbReference>
<dbReference type="PROSITE" id="PS50405">
    <property type="entry name" value="GST_CTER"/>
    <property type="match status" value="1"/>
</dbReference>
<dbReference type="SFLD" id="SFLDS00019">
    <property type="entry name" value="Glutathione_Transferase_(cytos"/>
    <property type="match status" value="1"/>
</dbReference>
<dbReference type="GO" id="GO:0006749">
    <property type="term" value="P:glutathione metabolic process"/>
    <property type="evidence" value="ECO:0007669"/>
    <property type="project" value="TreeGrafter"/>
</dbReference>
<dbReference type="AlphaFoldDB" id="A0A364NXE0"/>
<dbReference type="PANTHER" id="PTHR43969">
    <property type="entry name" value="GLUTATHIONE S TRANSFERASE D10, ISOFORM A-RELATED"/>
    <property type="match status" value="1"/>
</dbReference>
<dbReference type="SUPFAM" id="SSF47616">
    <property type="entry name" value="GST C-terminal domain-like"/>
    <property type="match status" value="1"/>
</dbReference>
<dbReference type="InterPro" id="IPR040079">
    <property type="entry name" value="Glutathione_S-Trfase"/>
</dbReference>
<dbReference type="Pfam" id="PF13409">
    <property type="entry name" value="GST_N_2"/>
    <property type="match status" value="1"/>
</dbReference>
<dbReference type="InterPro" id="IPR036249">
    <property type="entry name" value="Thioredoxin-like_sf"/>
</dbReference>
<reference evidence="4 5" key="1">
    <citation type="submission" date="2017-11" db="EMBL/GenBank/DDBJ databases">
        <title>Draft genome sequence of magnetotactic bacterium Magnetospirillum kuznetsovii LBB-42.</title>
        <authorList>
            <person name="Grouzdev D.S."/>
            <person name="Rysina M.S."/>
            <person name="Baslerov R.V."/>
            <person name="Koziaeva V."/>
        </authorList>
    </citation>
    <scope>NUCLEOTIDE SEQUENCE [LARGE SCALE GENOMIC DNA]</scope>
    <source>
        <strain evidence="4 5">LBB-42</strain>
    </source>
</reference>
<organism evidence="4 5">
    <name type="scientific">Paramagnetospirillum kuznetsovii</name>
    <dbReference type="NCBI Taxonomy" id="2053833"/>
    <lineage>
        <taxon>Bacteria</taxon>
        <taxon>Pseudomonadati</taxon>
        <taxon>Pseudomonadota</taxon>
        <taxon>Alphaproteobacteria</taxon>
        <taxon>Rhodospirillales</taxon>
        <taxon>Magnetospirillaceae</taxon>
        <taxon>Paramagnetospirillum</taxon>
    </lineage>
</organism>
<gene>
    <name evidence="4" type="ORF">CU669_12235</name>
</gene>
<dbReference type="EMBL" id="PGTO01000008">
    <property type="protein sequence ID" value="RAU21732.1"/>
    <property type="molecule type" value="Genomic_DNA"/>
</dbReference>
<dbReference type="InterPro" id="IPR004046">
    <property type="entry name" value="GST_C"/>
</dbReference>
<evidence type="ECO:0000259" key="3">
    <source>
        <dbReference type="PROSITE" id="PS50405"/>
    </source>
</evidence>
<dbReference type="Pfam" id="PF00043">
    <property type="entry name" value="GST_C"/>
    <property type="match status" value="1"/>
</dbReference>
<comment type="subunit">
    <text evidence="1">Homodimer.</text>
</comment>
<dbReference type="OrthoDB" id="9794721at2"/>
<dbReference type="RefSeq" id="WP_112145052.1">
    <property type="nucleotide sequence ID" value="NZ_PGTO01000008.1"/>
</dbReference>
<accession>A0A364NXE0</accession>
<dbReference type="CDD" id="cd00570">
    <property type="entry name" value="GST_N_family"/>
    <property type="match status" value="1"/>
</dbReference>
<dbReference type="SUPFAM" id="SSF52833">
    <property type="entry name" value="Thioredoxin-like"/>
    <property type="match status" value="1"/>
</dbReference>
<dbReference type="InterPro" id="IPR004045">
    <property type="entry name" value="Glutathione_S-Trfase_N"/>
</dbReference>
<dbReference type="Gene3D" id="1.20.1050.10">
    <property type="match status" value="1"/>
</dbReference>
<feature type="domain" description="GST C-terminal" evidence="3">
    <location>
        <begin position="84"/>
        <end position="221"/>
    </location>
</feature>
<dbReference type="CDD" id="cd00299">
    <property type="entry name" value="GST_C_family"/>
    <property type="match status" value="1"/>
</dbReference>
<keyword evidence="5" id="KW-1185">Reference proteome</keyword>
<dbReference type="PROSITE" id="PS50404">
    <property type="entry name" value="GST_NTER"/>
    <property type="match status" value="1"/>
</dbReference>
<proteinExistence type="predicted"/>
<dbReference type="GO" id="GO:0004364">
    <property type="term" value="F:glutathione transferase activity"/>
    <property type="evidence" value="ECO:0007669"/>
    <property type="project" value="TreeGrafter"/>
</dbReference>
<evidence type="ECO:0000313" key="5">
    <source>
        <dbReference type="Proteomes" id="UP000251075"/>
    </source>
</evidence>
<feature type="domain" description="GST N-terminal" evidence="2">
    <location>
        <begin position="1"/>
        <end position="79"/>
    </location>
</feature>